<dbReference type="InterPro" id="IPR050131">
    <property type="entry name" value="Peptidase_S8_subtilisin-like"/>
</dbReference>
<dbReference type="InterPro" id="IPR036852">
    <property type="entry name" value="Peptidase_S8/S53_dom_sf"/>
</dbReference>
<feature type="active site" description="Charge relay system" evidence="6">
    <location>
        <position position="131"/>
    </location>
</feature>
<dbReference type="PROSITE" id="PS51892">
    <property type="entry name" value="SUBTILASE"/>
    <property type="match status" value="1"/>
</dbReference>
<evidence type="ECO:0000256" key="3">
    <source>
        <dbReference type="ARBA" id="ARBA00022729"/>
    </source>
</evidence>
<dbReference type="InterPro" id="IPR023828">
    <property type="entry name" value="Peptidase_S8_Ser-AS"/>
</dbReference>
<evidence type="ECO:0000256" key="7">
    <source>
        <dbReference type="SAM" id="MobiDB-lite"/>
    </source>
</evidence>
<keyword evidence="3 8" id="KW-0732">Signal</keyword>
<evidence type="ECO:0000256" key="8">
    <source>
        <dbReference type="SAM" id="SignalP"/>
    </source>
</evidence>
<evidence type="ECO:0000313" key="10">
    <source>
        <dbReference type="EMBL" id="SFP86214.1"/>
    </source>
</evidence>
<gene>
    <name evidence="10" type="ORF">SAMN04488047_11513</name>
</gene>
<dbReference type="PROSITE" id="PS00137">
    <property type="entry name" value="SUBTILASE_HIS"/>
    <property type="match status" value="1"/>
</dbReference>
<feature type="active site" description="Charge relay system" evidence="6">
    <location>
        <position position="166"/>
    </location>
</feature>
<dbReference type="RefSeq" id="WP_177215196.1">
    <property type="nucleotide sequence ID" value="NZ_FOXA01000015.1"/>
</dbReference>
<dbReference type="CDD" id="cd04848">
    <property type="entry name" value="Peptidases_S8_Autotransporter_serine_protease_like"/>
    <property type="match status" value="1"/>
</dbReference>
<dbReference type="SUPFAM" id="SSF52743">
    <property type="entry name" value="Subtilisin-like"/>
    <property type="match status" value="1"/>
</dbReference>
<feature type="signal peptide" evidence="8">
    <location>
        <begin position="1"/>
        <end position="21"/>
    </location>
</feature>
<dbReference type="Pfam" id="PF00082">
    <property type="entry name" value="Peptidase_S8"/>
    <property type="match status" value="1"/>
</dbReference>
<keyword evidence="11" id="KW-1185">Reference proteome</keyword>
<dbReference type="GO" id="GO:0004252">
    <property type="term" value="F:serine-type endopeptidase activity"/>
    <property type="evidence" value="ECO:0007669"/>
    <property type="project" value="UniProtKB-UniRule"/>
</dbReference>
<evidence type="ECO:0000256" key="1">
    <source>
        <dbReference type="ARBA" id="ARBA00011073"/>
    </source>
</evidence>
<dbReference type="PROSITE" id="PS00138">
    <property type="entry name" value="SUBTILASE_SER"/>
    <property type="match status" value="1"/>
</dbReference>
<organism evidence="10 11">
    <name type="scientific">Tranquillimonas alkanivorans</name>
    <dbReference type="NCBI Taxonomy" id="441119"/>
    <lineage>
        <taxon>Bacteria</taxon>
        <taxon>Pseudomonadati</taxon>
        <taxon>Pseudomonadota</taxon>
        <taxon>Alphaproteobacteria</taxon>
        <taxon>Rhodobacterales</taxon>
        <taxon>Roseobacteraceae</taxon>
        <taxon>Tranquillimonas</taxon>
    </lineage>
</organism>
<feature type="region of interest" description="Disordered" evidence="7">
    <location>
        <begin position="65"/>
        <end position="97"/>
    </location>
</feature>
<feature type="active site" description="Charge relay system" evidence="6">
    <location>
        <position position="361"/>
    </location>
</feature>
<name>A0A1I5TT34_9RHOB</name>
<dbReference type="InterPro" id="IPR034061">
    <property type="entry name" value="Peptidases_S8_Autotransporter"/>
</dbReference>
<sequence length="746" mass="76004">MLRTTLSSVLALSVASTSALAAQEAKDIAIPGQAAPGELSGSSAGTLLGVLALGGVAAFVFAGGEEPEESAEDDPVPPPPALPDEPPTAGGNPADFETSEYQRDYSLQMIGAAHRYADGGTGAGTRLAVFDTGADIHHSELDGNINAALSRSYFNTNGDVTDYDGHGTHVAGIIAAEKDDTGMHGVAFDAELMVFQGLAWEGAPYSLFSPAEAWADAQVRAAGAGAVAINHSWSFVGPNGERRGIDMYDNGQQLEEYYGSNLLDALRESAGAGLVSVLAAGNDGAAHPSVNAGAAAYIPELADHWLAVAAVGPDGAIADYSNRCGLARDFCLVAPGSAIYAPVSVEAGYGPDSYAYMSGTSMAAPHVTGAVSVLASNFPELTGAEIVGILKDTARDLGEAGVDAVYGHGLLDLENAVAPQGQLAIKTGHDRTPGEAALSDSYIVADAVAASSLTQALSGQMMMVSDSYDRGYSVDLGHMVTVASSGLGQAEDDLEQFTSNPASAIFANASAFDAAYAGLLDAPRLSYDTALGGADLKLSTMLDPQAGSLASVEIATGSAKHGVSLEVGHLFETGHLLGTAITGGFGDDLSTQTRYGRLSGALALSDATSLTASASLGTSSFASRGVLAEGTDIGSSAFAVGVSRSGVFNRSDRFSIGASAPLAMTSGRILLDRPVAMAAAENGERSNAVYRARQTVELDSVARSADIQVGYSSKLAGGRLALGAIWRPGTDRYSDLAARAGYTLEF</sequence>
<protein>
    <submittedName>
        <fullName evidence="10">Subtilase family protein</fullName>
    </submittedName>
</protein>
<feature type="compositionally biased region" description="Acidic residues" evidence="7">
    <location>
        <begin position="65"/>
        <end position="75"/>
    </location>
</feature>
<dbReference type="PRINTS" id="PR00723">
    <property type="entry name" value="SUBTILISIN"/>
</dbReference>
<dbReference type="Proteomes" id="UP000199356">
    <property type="component" value="Unassembled WGS sequence"/>
</dbReference>
<evidence type="ECO:0000256" key="6">
    <source>
        <dbReference type="PROSITE-ProRule" id="PRU01240"/>
    </source>
</evidence>
<dbReference type="AlphaFoldDB" id="A0A1I5TT34"/>
<keyword evidence="2 6" id="KW-0645">Protease</keyword>
<proteinExistence type="inferred from homology"/>
<dbReference type="InterPro" id="IPR000209">
    <property type="entry name" value="Peptidase_S8/S53_dom"/>
</dbReference>
<evidence type="ECO:0000256" key="2">
    <source>
        <dbReference type="ARBA" id="ARBA00022670"/>
    </source>
</evidence>
<feature type="compositionally biased region" description="Pro residues" evidence="7">
    <location>
        <begin position="76"/>
        <end position="86"/>
    </location>
</feature>
<keyword evidence="4 6" id="KW-0378">Hydrolase</keyword>
<evidence type="ECO:0000313" key="11">
    <source>
        <dbReference type="Proteomes" id="UP000199356"/>
    </source>
</evidence>
<evidence type="ECO:0000259" key="9">
    <source>
        <dbReference type="Pfam" id="PF00082"/>
    </source>
</evidence>
<keyword evidence="5 6" id="KW-0720">Serine protease</keyword>
<dbReference type="STRING" id="441119.SAMN04488047_11513"/>
<accession>A0A1I5TT34</accession>
<comment type="similarity">
    <text evidence="1 6">Belongs to the peptidase S8 family.</text>
</comment>
<reference evidence="10 11" key="1">
    <citation type="submission" date="2016-10" db="EMBL/GenBank/DDBJ databases">
        <authorList>
            <person name="de Groot N.N."/>
        </authorList>
    </citation>
    <scope>NUCLEOTIDE SEQUENCE [LARGE SCALE GENOMIC DNA]</scope>
    <source>
        <strain evidence="10 11">DSM 19547</strain>
    </source>
</reference>
<dbReference type="GO" id="GO:0006508">
    <property type="term" value="P:proteolysis"/>
    <property type="evidence" value="ECO:0007669"/>
    <property type="project" value="UniProtKB-KW"/>
</dbReference>
<dbReference type="Gene3D" id="3.40.50.200">
    <property type="entry name" value="Peptidase S8/S53 domain"/>
    <property type="match status" value="1"/>
</dbReference>
<evidence type="ECO:0000256" key="5">
    <source>
        <dbReference type="ARBA" id="ARBA00022825"/>
    </source>
</evidence>
<dbReference type="InterPro" id="IPR022398">
    <property type="entry name" value="Peptidase_S8_His-AS"/>
</dbReference>
<dbReference type="PANTHER" id="PTHR43806:SF11">
    <property type="entry name" value="CEREVISIN-RELATED"/>
    <property type="match status" value="1"/>
</dbReference>
<feature type="domain" description="Peptidase S8/S53" evidence="9">
    <location>
        <begin position="122"/>
        <end position="409"/>
    </location>
</feature>
<dbReference type="InterPro" id="IPR015500">
    <property type="entry name" value="Peptidase_S8_subtilisin-rel"/>
</dbReference>
<feature type="chain" id="PRO_5011459383" evidence="8">
    <location>
        <begin position="22"/>
        <end position="746"/>
    </location>
</feature>
<evidence type="ECO:0000256" key="4">
    <source>
        <dbReference type="ARBA" id="ARBA00022801"/>
    </source>
</evidence>
<dbReference type="PANTHER" id="PTHR43806">
    <property type="entry name" value="PEPTIDASE S8"/>
    <property type="match status" value="1"/>
</dbReference>
<dbReference type="EMBL" id="FOXA01000015">
    <property type="protein sequence ID" value="SFP86214.1"/>
    <property type="molecule type" value="Genomic_DNA"/>
</dbReference>